<protein>
    <submittedName>
        <fullName evidence="7">Diphthine synthase</fullName>
    </submittedName>
</protein>
<keyword evidence="5" id="KW-0949">S-adenosyl-L-methionine</keyword>
<dbReference type="SUPFAM" id="SSF53790">
    <property type="entry name" value="Tetrapyrrole methylase"/>
    <property type="match status" value="1"/>
</dbReference>
<dbReference type="EMBL" id="MFTJ01000006">
    <property type="protein sequence ID" value="OGI66636.1"/>
    <property type="molecule type" value="Genomic_DNA"/>
</dbReference>
<dbReference type="GO" id="GO:0017183">
    <property type="term" value="P:protein histidyl modification to diphthamide"/>
    <property type="evidence" value="ECO:0007669"/>
    <property type="project" value="UniProtKB-UniPathway"/>
</dbReference>
<dbReference type="InterPro" id="IPR004551">
    <property type="entry name" value="Dphthn_synthase"/>
</dbReference>
<dbReference type="GO" id="GO:0032259">
    <property type="term" value="P:methylation"/>
    <property type="evidence" value="ECO:0007669"/>
    <property type="project" value="UniProtKB-KW"/>
</dbReference>
<feature type="domain" description="Tetrapyrrole methylase" evidence="6">
    <location>
        <begin position="2"/>
        <end position="222"/>
    </location>
</feature>
<evidence type="ECO:0000256" key="5">
    <source>
        <dbReference type="ARBA" id="ARBA00022691"/>
    </source>
</evidence>
<dbReference type="PANTHER" id="PTHR10882:SF0">
    <property type="entry name" value="DIPHTHINE METHYL ESTER SYNTHASE"/>
    <property type="match status" value="1"/>
</dbReference>
<evidence type="ECO:0000256" key="3">
    <source>
        <dbReference type="ARBA" id="ARBA00022603"/>
    </source>
</evidence>
<dbReference type="Gene3D" id="3.40.1010.10">
    <property type="entry name" value="Cobalt-precorrin-4 Transmethylase, Domain 1"/>
    <property type="match status" value="1"/>
</dbReference>
<accession>A0A1F6VAR2</accession>
<proteinExistence type="inferred from homology"/>
<dbReference type="PIRSF" id="PIRSF036432">
    <property type="entry name" value="Diphthine_synth"/>
    <property type="match status" value="1"/>
</dbReference>
<dbReference type="GO" id="GO:0008168">
    <property type="term" value="F:methyltransferase activity"/>
    <property type="evidence" value="ECO:0007669"/>
    <property type="project" value="UniProtKB-KW"/>
</dbReference>
<dbReference type="InterPro" id="IPR014776">
    <property type="entry name" value="4pyrrole_Mease_sub2"/>
</dbReference>
<evidence type="ECO:0000313" key="7">
    <source>
        <dbReference type="EMBL" id="OGI66636.1"/>
    </source>
</evidence>
<gene>
    <name evidence="7" type="ORF">A2642_00010</name>
</gene>
<keyword evidence="4" id="KW-0808">Transferase</keyword>
<keyword evidence="3" id="KW-0489">Methyltransferase</keyword>
<dbReference type="PANTHER" id="PTHR10882">
    <property type="entry name" value="DIPHTHINE SYNTHASE"/>
    <property type="match status" value="1"/>
</dbReference>
<organism evidence="7 8">
    <name type="scientific">Candidatus Nomurabacteria bacterium RIFCSPHIGHO2_01_FULL_39_10</name>
    <dbReference type="NCBI Taxonomy" id="1801733"/>
    <lineage>
        <taxon>Bacteria</taxon>
        <taxon>Candidatus Nomuraibacteriota</taxon>
    </lineage>
</organism>
<dbReference type="InterPro" id="IPR000878">
    <property type="entry name" value="4pyrrol_Mease"/>
</dbReference>
<dbReference type="InterPro" id="IPR035996">
    <property type="entry name" value="4pyrrol_Methylase_sf"/>
</dbReference>
<name>A0A1F6VAR2_9BACT</name>
<sequence>MTLYLIGLGLENQYDISLKGLNILRSCDIIYLENYTSLLQCTKQDLETLYQKPIIIADRTASENFDHKILTQAKTQNIAFLIVGDPIAATTHIELFKQAKQQQIPVQIIHNASILTAIGITGLQLYKFGRTISIPFLEDVPQLETPYHIIRENLLLESHTLCLLDLKPNLNKFMTPNQAITILEHIEKKLQENIITSELQVIACARLGTATQLIKYGTIKDIKTIDFGPPPYCLIIPAKKLHFIEQEMLEMWR</sequence>
<evidence type="ECO:0000256" key="4">
    <source>
        <dbReference type="ARBA" id="ARBA00022679"/>
    </source>
</evidence>
<dbReference type="AlphaFoldDB" id="A0A1F6VAR2"/>
<comment type="pathway">
    <text evidence="1">Protein modification; peptidyl-diphthamide biosynthesis.</text>
</comment>
<dbReference type="Pfam" id="PF00590">
    <property type="entry name" value="TP_methylase"/>
    <property type="match status" value="1"/>
</dbReference>
<dbReference type="InterPro" id="IPR014777">
    <property type="entry name" value="4pyrrole_Mease_sub1"/>
</dbReference>
<dbReference type="Gene3D" id="3.30.950.10">
    <property type="entry name" value="Methyltransferase, Cobalt-precorrin-4 Transmethylase, Domain 2"/>
    <property type="match status" value="1"/>
</dbReference>
<dbReference type="UniPathway" id="UPA00559"/>
<reference evidence="7 8" key="1">
    <citation type="journal article" date="2016" name="Nat. Commun.">
        <title>Thousands of microbial genomes shed light on interconnected biogeochemical processes in an aquifer system.</title>
        <authorList>
            <person name="Anantharaman K."/>
            <person name="Brown C.T."/>
            <person name="Hug L.A."/>
            <person name="Sharon I."/>
            <person name="Castelle C.J."/>
            <person name="Probst A.J."/>
            <person name="Thomas B.C."/>
            <person name="Singh A."/>
            <person name="Wilkins M.J."/>
            <person name="Karaoz U."/>
            <person name="Brodie E.L."/>
            <person name="Williams K.H."/>
            <person name="Hubbard S.S."/>
            <person name="Banfield J.F."/>
        </authorList>
    </citation>
    <scope>NUCLEOTIDE SEQUENCE [LARGE SCALE GENOMIC DNA]</scope>
</reference>
<dbReference type="Proteomes" id="UP000178700">
    <property type="component" value="Unassembled WGS sequence"/>
</dbReference>
<evidence type="ECO:0000256" key="2">
    <source>
        <dbReference type="ARBA" id="ARBA00006729"/>
    </source>
</evidence>
<evidence type="ECO:0000259" key="6">
    <source>
        <dbReference type="Pfam" id="PF00590"/>
    </source>
</evidence>
<dbReference type="NCBIfam" id="TIGR00522">
    <property type="entry name" value="dph5"/>
    <property type="match status" value="1"/>
</dbReference>
<evidence type="ECO:0000313" key="8">
    <source>
        <dbReference type="Proteomes" id="UP000178700"/>
    </source>
</evidence>
<comment type="similarity">
    <text evidence="2">Belongs to the diphthine synthase family.</text>
</comment>
<comment type="caution">
    <text evidence="7">The sequence shown here is derived from an EMBL/GenBank/DDBJ whole genome shotgun (WGS) entry which is preliminary data.</text>
</comment>
<dbReference type="CDD" id="cd11647">
    <property type="entry name" value="DHP5_DphB"/>
    <property type="match status" value="1"/>
</dbReference>
<evidence type="ECO:0000256" key="1">
    <source>
        <dbReference type="ARBA" id="ARBA00005156"/>
    </source>
</evidence>